<dbReference type="PANTHER" id="PTHR24238:SF46">
    <property type="entry name" value="GASTRIN_CHOLECYSTOKININ TYPE B RECEPTOR"/>
    <property type="match status" value="1"/>
</dbReference>
<dbReference type="EMBL" id="BLKM01000150">
    <property type="protein sequence ID" value="GFG29523.1"/>
    <property type="molecule type" value="Genomic_DNA"/>
</dbReference>
<keyword evidence="6 10" id="KW-0472">Membrane</keyword>
<evidence type="ECO:0000256" key="9">
    <source>
        <dbReference type="SAM" id="MobiDB-lite"/>
    </source>
</evidence>
<evidence type="ECO:0000256" key="7">
    <source>
        <dbReference type="ARBA" id="ARBA00023170"/>
    </source>
</evidence>
<dbReference type="SUPFAM" id="SSF81321">
    <property type="entry name" value="Family A G protein-coupled receptor-like"/>
    <property type="match status" value="1"/>
</dbReference>
<protein>
    <recommendedName>
        <fullName evidence="11">G-protein coupled receptors family 1 profile domain-containing protein</fullName>
    </recommendedName>
</protein>
<keyword evidence="3 10" id="KW-0812">Transmembrane</keyword>
<evidence type="ECO:0000256" key="4">
    <source>
        <dbReference type="ARBA" id="ARBA00022989"/>
    </source>
</evidence>
<keyword evidence="8" id="KW-0807">Transducer</keyword>
<evidence type="ECO:0000313" key="12">
    <source>
        <dbReference type="EMBL" id="GFG29523.1"/>
    </source>
</evidence>
<feature type="transmembrane region" description="Helical" evidence="10">
    <location>
        <begin position="194"/>
        <end position="215"/>
    </location>
</feature>
<dbReference type="InterPro" id="IPR017452">
    <property type="entry name" value="GPCR_Rhodpsn_7TM"/>
</dbReference>
<evidence type="ECO:0000256" key="5">
    <source>
        <dbReference type="ARBA" id="ARBA00023040"/>
    </source>
</evidence>
<dbReference type="GO" id="GO:0005886">
    <property type="term" value="C:plasma membrane"/>
    <property type="evidence" value="ECO:0007669"/>
    <property type="project" value="TreeGrafter"/>
</dbReference>
<evidence type="ECO:0000313" key="13">
    <source>
        <dbReference type="Proteomes" id="UP000502823"/>
    </source>
</evidence>
<dbReference type="InParanoid" id="A0A6L2PAS2"/>
<evidence type="ECO:0000259" key="11">
    <source>
        <dbReference type="PROSITE" id="PS50262"/>
    </source>
</evidence>
<name>A0A6L2PAS2_COPFO</name>
<keyword evidence="13" id="KW-1185">Reference proteome</keyword>
<gene>
    <name evidence="12" type="ORF">Cfor_00799</name>
</gene>
<evidence type="ECO:0000256" key="1">
    <source>
        <dbReference type="ARBA" id="ARBA00004141"/>
    </source>
</evidence>
<keyword evidence="5" id="KW-0297">G-protein coupled receptor</keyword>
<dbReference type="PANTHER" id="PTHR24238">
    <property type="entry name" value="G-PROTEIN COUPLED RECEPTOR"/>
    <property type="match status" value="1"/>
</dbReference>
<dbReference type="InterPro" id="IPR000276">
    <property type="entry name" value="GPCR_Rhodpsn"/>
</dbReference>
<keyword evidence="4 10" id="KW-1133">Transmembrane helix</keyword>
<comment type="subcellular location">
    <subcellularLocation>
        <location evidence="1">Membrane</location>
        <topology evidence="1">Multi-pass membrane protein</topology>
    </subcellularLocation>
</comment>
<evidence type="ECO:0000256" key="3">
    <source>
        <dbReference type="ARBA" id="ARBA00022692"/>
    </source>
</evidence>
<dbReference type="Proteomes" id="UP000502823">
    <property type="component" value="Unassembled WGS sequence"/>
</dbReference>
<evidence type="ECO:0000256" key="2">
    <source>
        <dbReference type="ARBA" id="ARBA00010663"/>
    </source>
</evidence>
<evidence type="ECO:0000256" key="10">
    <source>
        <dbReference type="SAM" id="Phobius"/>
    </source>
</evidence>
<dbReference type="PRINTS" id="PR00237">
    <property type="entry name" value="GPCRRHODOPSN"/>
</dbReference>
<evidence type="ECO:0000256" key="8">
    <source>
        <dbReference type="ARBA" id="ARBA00023224"/>
    </source>
</evidence>
<proteinExistence type="inferred from homology"/>
<feature type="transmembrane region" description="Helical" evidence="10">
    <location>
        <begin position="235"/>
        <end position="256"/>
    </location>
</feature>
<reference evidence="13" key="1">
    <citation type="submission" date="2020-01" db="EMBL/GenBank/DDBJ databases">
        <title>Draft genome sequence of the Termite Coptotermes fromosanus.</title>
        <authorList>
            <person name="Itakura S."/>
            <person name="Yosikawa Y."/>
            <person name="Umezawa K."/>
        </authorList>
    </citation>
    <scope>NUCLEOTIDE SEQUENCE [LARGE SCALE GENOMIC DNA]</scope>
</reference>
<evidence type="ECO:0000256" key="6">
    <source>
        <dbReference type="ARBA" id="ARBA00023136"/>
    </source>
</evidence>
<dbReference type="Pfam" id="PF00001">
    <property type="entry name" value="7tm_1"/>
    <property type="match status" value="1"/>
</dbReference>
<feature type="region of interest" description="Disordered" evidence="9">
    <location>
        <begin position="118"/>
        <end position="137"/>
    </location>
</feature>
<dbReference type="PROSITE" id="PS50262">
    <property type="entry name" value="G_PROTEIN_RECEP_F1_2"/>
    <property type="match status" value="1"/>
</dbReference>
<feature type="domain" description="G-protein coupled receptors family 1 profile" evidence="11">
    <location>
        <begin position="171"/>
        <end position="253"/>
    </location>
</feature>
<dbReference type="AlphaFoldDB" id="A0A6L2PAS2"/>
<dbReference type="OrthoDB" id="10037617at2759"/>
<comment type="caution">
    <text evidence="12">The sequence shown here is derived from an EMBL/GenBank/DDBJ whole genome shotgun (WGS) entry which is preliminary data.</text>
</comment>
<organism evidence="12 13">
    <name type="scientific">Coptotermes formosanus</name>
    <name type="common">Formosan subterranean termite</name>
    <dbReference type="NCBI Taxonomy" id="36987"/>
    <lineage>
        <taxon>Eukaryota</taxon>
        <taxon>Metazoa</taxon>
        <taxon>Ecdysozoa</taxon>
        <taxon>Arthropoda</taxon>
        <taxon>Hexapoda</taxon>
        <taxon>Insecta</taxon>
        <taxon>Pterygota</taxon>
        <taxon>Neoptera</taxon>
        <taxon>Polyneoptera</taxon>
        <taxon>Dictyoptera</taxon>
        <taxon>Blattodea</taxon>
        <taxon>Blattoidea</taxon>
        <taxon>Termitoidae</taxon>
        <taxon>Rhinotermitidae</taxon>
        <taxon>Coptotermes</taxon>
    </lineage>
</organism>
<sequence length="357" mass="38474">MLPVERTGSSGTVNEVVMTAGNINGNSTTGSAVVTPLRQHRPFSSNPTQQAILSRQSTAATAIYSGRDDGRRSAGSVKLWLIRGMVQVRMPRSGDSSSTRYRDRVGKSVTIASLPTAAPARTYSAPPENSRLIGTNNGNGAHCRDEKYLGGAGVAVEDHDVSIPPGESPSTYTFSRHAIRSTYMDKSIEAKKKVIRMLFVVVAEFFVCWAPLHVLNTWYIFNPEAVYRAVGSTGVSLVQLLAYVSSCCNPITYCFMNRKFRQAFLGVFECDRCWSMSCCCCCCCADVVPLGTSRLRGHHRDGAAHGGLGANNNSDVSGNDSTVFAGRASMGARSGKMQIRTSLNQAGLRHRSVSIAP</sequence>
<comment type="similarity">
    <text evidence="2">Belongs to the G-protein coupled receptor 1 family.</text>
</comment>
<keyword evidence="7" id="KW-0675">Receptor</keyword>
<dbReference type="GO" id="GO:0008188">
    <property type="term" value="F:neuropeptide receptor activity"/>
    <property type="evidence" value="ECO:0007669"/>
    <property type="project" value="TreeGrafter"/>
</dbReference>
<accession>A0A6L2PAS2</accession>
<dbReference type="Gene3D" id="1.20.1070.10">
    <property type="entry name" value="Rhodopsin 7-helix transmembrane proteins"/>
    <property type="match status" value="1"/>
</dbReference>